<proteinExistence type="predicted"/>
<reference evidence="1" key="1">
    <citation type="journal article" date="2022" name="Int. J. Mol. Sci.">
        <title>Draft Genome of Tanacetum Coccineum: Genomic Comparison of Closely Related Tanacetum-Family Plants.</title>
        <authorList>
            <person name="Yamashiro T."/>
            <person name="Shiraishi A."/>
            <person name="Nakayama K."/>
            <person name="Satake H."/>
        </authorList>
    </citation>
    <scope>NUCLEOTIDE SEQUENCE</scope>
</reference>
<evidence type="ECO:0000313" key="2">
    <source>
        <dbReference type="Proteomes" id="UP001151760"/>
    </source>
</evidence>
<sequence length="134" mass="15006">MNLAASTDKSLKTFDELMSTLIDFSAYIINGLKITNLTQETMLGPVFRLLKEGGDYPFDLTKPLPLVMSGNHQKVPVDYLFNNDLKYLQGGVSKMTYTTSITKIKAAQYDLLGIEDMVPNIWVPVKVAYDKHAL</sequence>
<keyword evidence="2" id="KW-1185">Reference proteome</keyword>
<accession>A0ABQ4Y5A1</accession>
<organism evidence="1 2">
    <name type="scientific">Tanacetum coccineum</name>
    <dbReference type="NCBI Taxonomy" id="301880"/>
    <lineage>
        <taxon>Eukaryota</taxon>
        <taxon>Viridiplantae</taxon>
        <taxon>Streptophyta</taxon>
        <taxon>Embryophyta</taxon>
        <taxon>Tracheophyta</taxon>
        <taxon>Spermatophyta</taxon>
        <taxon>Magnoliopsida</taxon>
        <taxon>eudicotyledons</taxon>
        <taxon>Gunneridae</taxon>
        <taxon>Pentapetalae</taxon>
        <taxon>asterids</taxon>
        <taxon>campanulids</taxon>
        <taxon>Asterales</taxon>
        <taxon>Asteraceae</taxon>
        <taxon>Asteroideae</taxon>
        <taxon>Anthemideae</taxon>
        <taxon>Anthemidinae</taxon>
        <taxon>Tanacetum</taxon>
    </lineage>
</organism>
<gene>
    <name evidence="1" type="ORF">Tco_0705134</name>
</gene>
<evidence type="ECO:0000313" key="1">
    <source>
        <dbReference type="EMBL" id="GJS72293.1"/>
    </source>
</evidence>
<protein>
    <submittedName>
        <fullName evidence="1">Uncharacterized protein</fullName>
    </submittedName>
</protein>
<reference evidence="1" key="2">
    <citation type="submission" date="2022-01" db="EMBL/GenBank/DDBJ databases">
        <authorList>
            <person name="Yamashiro T."/>
            <person name="Shiraishi A."/>
            <person name="Satake H."/>
            <person name="Nakayama K."/>
        </authorList>
    </citation>
    <scope>NUCLEOTIDE SEQUENCE</scope>
</reference>
<name>A0ABQ4Y5A1_9ASTR</name>
<comment type="caution">
    <text evidence="1">The sequence shown here is derived from an EMBL/GenBank/DDBJ whole genome shotgun (WGS) entry which is preliminary data.</text>
</comment>
<dbReference type="EMBL" id="BQNB010010069">
    <property type="protein sequence ID" value="GJS72293.1"/>
    <property type="molecule type" value="Genomic_DNA"/>
</dbReference>
<dbReference type="Proteomes" id="UP001151760">
    <property type="component" value="Unassembled WGS sequence"/>
</dbReference>